<dbReference type="Proteomes" id="UP001149954">
    <property type="component" value="Unassembled WGS sequence"/>
</dbReference>
<evidence type="ECO:0000313" key="1">
    <source>
        <dbReference type="EMBL" id="KAJ5494489.1"/>
    </source>
</evidence>
<sequence>MADAIATIDSVYSGDRHYYMQLLEPQIMELRARLDLRTRVLDGLRELSLLTPGCIDAALVTGDVVFHQLCSTIRPYILVAITTLSEDNADPASGLMVADQLEQVFPGIFGILLPSAVHPRGGHPMSDFPDVRSHRCSIP</sequence>
<organism evidence="1 2">
    <name type="scientific">Penicillium fimorum</name>
    <dbReference type="NCBI Taxonomy" id="1882269"/>
    <lineage>
        <taxon>Eukaryota</taxon>
        <taxon>Fungi</taxon>
        <taxon>Dikarya</taxon>
        <taxon>Ascomycota</taxon>
        <taxon>Pezizomycotina</taxon>
        <taxon>Eurotiomycetes</taxon>
        <taxon>Eurotiomycetidae</taxon>
        <taxon>Eurotiales</taxon>
        <taxon>Aspergillaceae</taxon>
        <taxon>Penicillium</taxon>
    </lineage>
</organism>
<dbReference type="EMBL" id="JAPWDS010000006">
    <property type="protein sequence ID" value="KAJ5494489.1"/>
    <property type="molecule type" value="Genomic_DNA"/>
</dbReference>
<comment type="caution">
    <text evidence="1">The sequence shown here is derived from an EMBL/GenBank/DDBJ whole genome shotgun (WGS) entry which is preliminary data.</text>
</comment>
<name>A0A9W9XK91_9EURO</name>
<keyword evidence="2" id="KW-1185">Reference proteome</keyword>
<evidence type="ECO:0000313" key="2">
    <source>
        <dbReference type="Proteomes" id="UP001149954"/>
    </source>
</evidence>
<reference evidence="1" key="1">
    <citation type="submission" date="2022-12" db="EMBL/GenBank/DDBJ databases">
        <authorList>
            <person name="Petersen C."/>
        </authorList>
    </citation>
    <scope>NUCLEOTIDE SEQUENCE</scope>
    <source>
        <strain evidence="1">IBT 29495</strain>
    </source>
</reference>
<proteinExistence type="predicted"/>
<dbReference type="OrthoDB" id="4279496at2759"/>
<dbReference type="AlphaFoldDB" id="A0A9W9XK91"/>
<protein>
    <submittedName>
        <fullName evidence="1">Uncharacterized protein</fullName>
    </submittedName>
</protein>
<reference evidence="1" key="2">
    <citation type="journal article" date="2023" name="IMA Fungus">
        <title>Comparative genomic study of the Penicillium genus elucidates a diverse pangenome and 15 lateral gene transfer events.</title>
        <authorList>
            <person name="Petersen C."/>
            <person name="Sorensen T."/>
            <person name="Nielsen M.R."/>
            <person name="Sondergaard T.E."/>
            <person name="Sorensen J.L."/>
            <person name="Fitzpatrick D.A."/>
            <person name="Frisvad J.C."/>
            <person name="Nielsen K.L."/>
        </authorList>
    </citation>
    <scope>NUCLEOTIDE SEQUENCE</scope>
    <source>
        <strain evidence="1">IBT 29495</strain>
    </source>
</reference>
<accession>A0A9W9XK91</accession>
<gene>
    <name evidence="1" type="ORF">N7463_010576</name>
</gene>